<comment type="caution">
    <text evidence="5">The sequence shown here is derived from an EMBL/GenBank/DDBJ whole genome shotgun (WGS) entry which is preliminary data.</text>
</comment>
<dbReference type="PANTHER" id="PTHR28529:SF2">
    <property type="entry name" value="DNA REPAIR PROTEIN SWI5 HOMOLOG"/>
    <property type="match status" value="1"/>
</dbReference>
<dbReference type="GO" id="GO:0000709">
    <property type="term" value="P:meiotic joint molecule formation"/>
    <property type="evidence" value="ECO:0007669"/>
    <property type="project" value="TreeGrafter"/>
</dbReference>
<dbReference type="Gene3D" id="1.20.5.170">
    <property type="match status" value="1"/>
</dbReference>
<feature type="compositionally biased region" description="Basic and acidic residues" evidence="4">
    <location>
        <begin position="1"/>
        <end position="21"/>
    </location>
</feature>
<dbReference type="EMBL" id="JASNWA010000009">
    <property type="protein sequence ID" value="KAK3169423.1"/>
    <property type="molecule type" value="Genomic_DNA"/>
</dbReference>
<keyword evidence="3" id="KW-0234">DNA repair</keyword>
<dbReference type="GO" id="GO:0010772">
    <property type="term" value="P:meiotic DNA recombinase assembly involved in reciprocal meiotic recombination"/>
    <property type="evidence" value="ECO:0007669"/>
    <property type="project" value="TreeGrafter"/>
</dbReference>
<accession>A0AAE0DJN1</accession>
<evidence type="ECO:0008006" key="7">
    <source>
        <dbReference type="Google" id="ProtNLM"/>
    </source>
</evidence>
<evidence type="ECO:0000256" key="4">
    <source>
        <dbReference type="SAM" id="MobiDB-lite"/>
    </source>
</evidence>
<dbReference type="AlphaFoldDB" id="A0AAE0DJN1"/>
<name>A0AAE0DJN1_9LECA</name>
<reference evidence="5" key="1">
    <citation type="submission" date="2022-11" db="EMBL/GenBank/DDBJ databases">
        <title>Chromosomal genome sequence assembly and mating type (MAT) locus characterization of the leprose asexual lichenized fungus Lepraria neglecta (Nyl.) Erichsen.</title>
        <authorList>
            <person name="Allen J.L."/>
            <person name="Pfeffer B."/>
        </authorList>
    </citation>
    <scope>NUCLEOTIDE SEQUENCE</scope>
    <source>
        <strain evidence="5">Allen 5258</strain>
    </source>
</reference>
<evidence type="ECO:0000313" key="5">
    <source>
        <dbReference type="EMBL" id="KAK3169423.1"/>
    </source>
</evidence>
<dbReference type="GO" id="GO:0032798">
    <property type="term" value="C:Swi5-Sfr1 complex"/>
    <property type="evidence" value="ECO:0007669"/>
    <property type="project" value="TreeGrafter"/>
</dbReference>
<gene>
    <name evidence="5" type="ORF">OEA41_008806</name>
</gene>
<keyword evidence="6" id="KW-1185">Reference proteome</keyword>
<dbReference type="InterPro" id="IPR010760">
    <property type="entry name" value="DNA-repair_Swi5"/>
</dbReference>
<sequence length="119" mass="13332">MPLETQIKETEEKQKEVDGKLKYGQTNSPIPPLLETPFSVVQKLRFLPVSYFPLLCSPSNISSLPRTKDAQAKVKAHIKLLHHYNEIRDVGQGLMGIIADNRGVRVIDIYNDFGVGEGD</sequence>
<dbReference type="GO" id="GO:0034974">
    <property type="term" value="C:Swi5-Swi2 complex"/>
    <property type="evidence" value="ECO:0007669"/>
    <property type="project" value="TreeGrafter"/>
</dbReference>
<organism evidence="5 6">
    <name type="scientific">Lepraria neglecta</name>
    <dbReference type="NCBI Taxonomy" id="209136"/>
    <lineage>
        <taxon>Eukaryota</taxon>
        <taxon>Fungi</taxon>
        <taxon>Dikarya</taxon>
        <taxon>Ascomycota</taxon>
        <taxon>Pezizomycotina</taxon>
        <taxon>Lecanoromycetes</taxon>
        <taxon>OSLEUM clade</taxon>
        <taxon>Lecanoromycetidae</taxon>
        <taxon>Lecanorales</taxon>
        <taxon>Lecanorineae</taxon>
        <taxon>Stereocaulaceae</taxon>
        <taxon>Lepraria</taxon>
    </lineage>
</organism>
<proteinExistence type="inferred from homology"/>
<feature type="region of interest" description="Disordered" evidence="4">
    <location>
        <begin position="1"/>
        <end position="28"/>
    </location>
</feature>
<evidence type="ECO:0000256" key="3">
    <source>
        <dbReference type="ARBA" id="ARBA00023204"/>
    </source>
</evidence>
<evidence type="ECO:0000256" key="2">
    <source>
        <dbReference type="ARBA" id="ARBA00022763"/>
    </source>
</evidence>
<protein>
    <recommendedName>
        <fullName evidence="7">DNA repair protein</fullName>
    </recommendedName>
</protein>
<evidence type="ECO:0000313" key="6">
    <source>
        <dbReference type="Proteomes" id="UP001276659"/>
    </source>
</evidence>
<dbReference type="Proteomes" id="UP001276659">
    <property type="component" value="Unassembled WGS sequence"/>
</dbReference>
<comment type="similarity">
    <text evidence="1">Belongs to the SWI5/SAE3 family.</text>
</comment>
<keyword evidence="2" id="KW-0227">DNA damage</keyword>
<dbReference type="PANTHER" id="PTHR28529">
    <property type="entry name" value="DNA REPAIR PROTEIN SWI5 HOMOLOG"/>
    <property type="match status" value="1"/>
</dbReference>
<dbReference type="Pfam" id="PF07061">
    <property type="entry name" value="Swi5"/>
    <property type="match status" value="1"/>
</dbReference>
<evidence type="ECO:0000256" key="1">
    <source>
        <dbReference type="ARBA" id="ARBA00008060"/>
    </source>
</evidence>